<dbReference type="EMBL" id="MBTF01000004">
    <property type="protein sequence ID" value="OOQ60905.1"/>
    <property type="molecule type" value="Genomic_DNA"/>
</dbReference>
<evidence type="ECO:0000259" key="1">
    <source>
        <dbReference type="SMART" id="SM01126"/>
    </source>
</evidence>
<evidence type="ECO:0000313" key="3">
    <source>
        <dbReference type="Proteomes" id="UP000189739"/>
    </source>
</evidence>
<proteinExistence type="predicted"/>
<dbReference type="SMART" id="SM01126">
    <property type="entry name" value="DDE_Tnp_IS1595"/>
    <property type="match status" value="1"/>
</dbReference>
<sequence length="309" mass="35408">MLNNTEFKTIIDVVTRFPNEKACHEYLASRRWSDGVISCPHEGCSSERAYVFKDGIRYKCCECKKQFTAKTGTFMEASNISTMKWFVAIYLFLHKKGVSSIQLAKDVGITQKSAWFVLHRLRLALGNEEHEQLEGVVEIDETFVGGKARFKHKRKRLKHNPGRGWRDKTPVLGMLQRGGKFKAFVVPDVLMLTLKKTVYKHVKGGSDLMGDGFTGYRSLERIYNVQCVDHGRGHYVDGDVHTNTIEGAWSQFKKGICSTYHKTTPKHLQGYVNEFAFRYNYRGLSSQSQLDNVIKNMKCRLKYKDLIAA</sequence>
<dbReference type="NCBIfam" id="NF033547">
    <property type="entry name" value="transpos_IS1595"/>
    <property type="match status" value="1"/>
</dbReference>
<evidence type="ECO:0000313" key="2">
    <source>
        <dbReference type="EMBL" id="OOQ60905.1"/>
    </source>
</evidence>
<protein>
    <recommendedName>
        <fullName evidence="1">ISXO2-like transposase domain-containing protein</fullName>
    </recommendedName>
</protein>
<keyword evidence="3" id="KW-1185">Reference proteome</keyword>
<feature type="domain" description="ISXO2-like transposase" evidence="1">
    <location>
        <begin position="132"/>
        <end position="280"/>
    </location>
</feature>
<name>A0A1S9PJ00_9SPHI</name>
<dbReference type="InterPro" id="IPR024442">
    <property type="entry name" value="Transposase_Zn_ribbon"/>
</dbReference>
<dbReference type="InterPro" id="IPR053164">
    <property type="entry name" value="IS1016-like_transposase"/>
</dbReference>
<dbReference type="Pfam" id="PF12760">
    <property type="entry name" value="Zn_ribbon_IS1595"/>
    <property type="match status" value="1"/>
</dbReference>
<dbReference type="PANTHER" id="PTHR47163:SF2">
    <property type="entry name" value="SI:DKEY-17M8.2"/>
    <property type="match status" value="1"/>
</dbReference>
<accession>A0A1S9PJ00</accession>
<dbReference type="OrthoDB" id="9783459at2"/>
<dbReference type="PANTHER" id="PTHR47163">
    <property type="entry name" value="DDE_TNP_IS1595 DOMAIN-CONTAINING PROTEIN"/>
    <property type="match status" value="1"/>
</dbReference>
<comment type="caution">
    <text evidence="2">The sequence shown here is derived from an EMBL/GenBank/DDBJ whole genome shotgun (WGS) entry which is preliminary data.</text>
</comment>
<dbReference type="Pfam" id="PF12762">
    <property type="entry name" value="DDE_Tnp_IS1595"/>
    <property type="match status" value="1"/>
</dbReference>
<organism evidence="2 3">
    <name type="scientific">Mucilaginibacter pedocola</name>
    <dbReference type="NCBI Taxonomy" id="1792845"/>
    <lineage>
        <taxon>Bacteria</taxon>
        <taxon>Pseudomonadati</taxon>
        <taxon>Bacteroidota</taxon>
        <taxon>Sphingobacteriia</taxon>
        <taxon>Sphingobacteriales</taxon>
        <taxon>Sphingobacteriaceae</taxon>
        <taxon>Mucilaginibacter</taxon>
    </lineage>
</organism>
<dbReference type="STRING" id="1792845.BC343_23375"/>
<dbReference type="InterPro" id="IPR024445">
    <property type="entry name" value="Tnp_ISXO2-like"/>
</dbReference>
<gene>
    <name evidence="2" type="ORF">BC343_23375</name>
</gene>
<dbReference type="Proteomes" id="UP000189739">
    <property type="component" value="Unassembled WGS sequence"/>
</dbReference>
<dbReference type="RefSeq" id="WP_078347223.1">
    <property type="nucleotide sequence ID" value="NZ_MBTF01000004.1"/>
</dbReference>
<dbReference type="AlphaFoldDB" id="A0A1S9PJ00"/>
<reference evidence="2 3" key="1">
    <citation type="submission" date="2016-07" db="EMBL/GenBank/DDBJ databases">
        <title>Genomic analysis of zinc-resistant bacterium Mucilaginibacter pedocola TBZ30.</title>
        <authorList>
            <person name="Huang J."/>
            <person name="Tang J."/>
        </authorList>
    </citation>
    <scope>NUCLEOTIDE SEQUENCE [LARGE SCALE GENOMIC DNA]</scope>
    <source>
        <strain evidence="2 3">TBZ30</strain>
    </source>
</reference>